<dbReference type="Proteomes" id="UP000654345">
    <property type="component" value="Unassembled WGS sequence"/>
</dbReference>
<protein>
    <recommendedName>
        <fullName evidence="4">YbjN domain-containing protein</fullName>
    </recommendedName>
</protein>
<name>A0ABQ3UKR7_9CHLR</name>
<sequence length="142" mass="16012">MIATPAYPMQTTQPQHPQESDPRGLRRTMRMLTQRVHELQGITFRGEDEYVVLSCKETMTATLALNLQTSFQAERPVQAVLVSYGKVNTSGDGYIVIRWRGTVPESFFDQLDQLNKEVLFYTAFSAGPLDTCRAPWDGIPNA</sequence>
<proteinExistence type="predicted"/>
<evidence type="ECO:0000313" key="2">
    <source>
        <dbReference type="EMBL" id="GHO53255.1"/>
    </source>
</evidence>
<gene>
    <name evidence="2" type="ORF">KSB_17300</name>
</gene>
<feature type="region of interest" description="Disordered" evidence="1">
    <location>
        <begin position="1"/>
        <end position="24"/>
    </location>
</feature>
<organism evidence="2 3">
    <name type="scientific">Ktedonobacter robiniae</name>
    <dbReference type="NCBI Taxonomy" id="2778365"/>
    <lineage>
        <taxon>Bacteria</taxon>
        <taxon>Bacillati</taxon>
        <taxon>Chloroflexota</taxon>
        <taxon>Ktedonobacteria</taxon>
        <taxon>Ktedonobacterales</taxon>
        <taxon>Ktedonobacteraceae</taxon>
        <taxon>Ktedonobacter</taxon>
    </lineage>
</organism>
<keyword evidence="3" id="KW-1185">Reference proteome</keyword>
<reference evidence="2 3" key="1">
    <citation type="journal article" date="2021" name="Int. J. Syst. Evol. Microbiol.">
        <title>Reticulibacter mediterranei gen. nov., sp. nov., within the new family Reticulibacteraceae fam. nov., and Ktedonospora formicarum gen. nov., sp. nov., Ktedonobacter robiniae sp. nov., Dictyobacter formicarum sp. nov. and Dictyobacter arantiisoli sp. nov., belonging to the class Ktedonobacteria.</title>
        <authorList>
            <person name="Yabe S."/>
            <person name="Zheng Y."/>
            <person name="Wang C.M."/>
            <person name="Sakai Y."/>
            <person name="Abe K."/>
            <person name="Yokota A."/>
            <person name="Donadio S."/>
            <person name="Cavaletti L."/>
            <person name="Monciardini P."/>
        </authorList>
    </citation>
    <scope>NUCLEOTIDE SEQUENCE [LARGE SCALE GENOMIC DNA]</scope>
    <source>
        <strain evidence="2 3">SOSP1-30</strain>
    </source>
</reference>
<dbReference type="EMBL" id="BNJG01000001">
    <property type="protein sequence ID" value="GHO53255.1"/>
    <property type="molecule type" value="Genomic_DNA"/>
</dbReference>
<evidence type="ECO:0000256" key="1">
    <source>
        <dbReference type="SAM" id="MobiDB-lite"/>
    </source>
</evidence>
<evidence type="ECO:0000313" key="3">
    <source>
        <dbReference type="Proteomes" id="UP000654345"/>
    </source>
</evidence>
<evidence type="ECO:0008006" key="4">
    <source>
        <dbReference type="Google" id="ProtNLM"/>
    </source>
</evidence>
<comment type="caution">
    <text evidence="2">The sequence shown here is derived from an EMBL/GenBank/DDBJ whole genome shotgun (WGS) entry which is preliminary data.</text>
</comment>
<dbReference type="RefSeq" id="WP_201370105.1">
    <property type="nucleotide sequence ID" value="NZ_BNJG01000001.1"/>
</dbReference>
<accession>A0ABQ3UKR7</accession>